<reference evidence="5 6" key="2">
    <citation type="journal article" date="2011" name="Stand. Genomic Sci.">
        <title>Complete genome sequence of Staphylothermus hellenicus P8.</title>
        <authorList>
            <person name="Anderson I."/>
            <person name="Wirth R."/>
            <person name="Lucas S."/>
            <person name="Copeland A."/>
            <person name="Lapidus A."/>
            <person name="Cheng J.F."/>
            <person name="Goodwin L."/>
            <person name="Pitluck S."/>
            <person name="Davenport K."/>
            <person name="Detter J.C."/>
            <person name="Han C."/>
            <person name="Tapia R."/>
            <person name="Land M."/>
            <person name="Hauser L."/>
            <person name="Pati A."/>
            <person name="Mikhailova N."/>
            <person name="Woyke T."/>
            <person name="Klenk H.P."/>
            <person name="Kyrpides N."/>
            <person name="Ivanova N."/>
        </authorList>
    </citation>
    <scope>NUCLEOTIDE SEQUENCE [LARGE SCALE GENOMIC DNA]</scope>
    <source>
        <strain evidence="6">DSM 12710 / JCM 10830 / BK20S6-10-b1 / P8</strain>
    </source>
</reference>
<evidence type="ECO:0000313" key="5">
    <source>
        <dbReference type="EMBL" id="ADI32107.1"/>
    </source>
</evidence>
<sequence length="191" mass="21035">MMLVRYMLEIRWHGRGGQGAWTAANLLAMAAAYDGKHVQSFPAFGPERSGAPILAFTRISDEPIDLHSMVYEPDIVIVLDPTLLKNVNVVSGLKKNGLIIVNYEGDTDKLYNMLGIKKDEYKVVVTPATKLALDILKRPITNTPMIGALIKAAPIVSFESIEKAVKKRFPGSIAEKNIALIKEAYKLAKEV</sequence>
<dbReference type="KEGG" id="shc:Shell_1002"/>
<evidence type="ECO:0000256" key="2">
    <source>
        <dbReference type="ARBA" id="ARBA00023002"/>
    </source>
</evidence>
<comment type="catalytic activity">
    <reaction evidence="3">
        <text>2 oxidized [2Fe-2S]-[ferredoxin] + pyruvate + CoA = 2 reduced [2Fe-2S]-[ferredoxin] + acetyl-CoA + CO2 + H(+)</text>
        <dbReference type="Rhea" id="RHEA:12765"/>
        <dbReference type="Rhea" id="RHEA-COMP:10000"/>
        <dbReference type="Rhea" id="RHEA-COMP:10001"/>
        <dbReference type="ChEBI" id="CHEBI:15361"/>
        <dbReference type="ChEBI" id="CHEBI:15378"/>
        <dbReference type="ChEBI" id="CHEBI:16526"/>
        <dbReference type="ChEBI" id="CHEBI:33737"/>
        <dbReference type="ChEBI" id="CHEBI:33738"/>
        <dbReference type="ChEBI" id="CHEBI:57287"/>
        <dbReference type="ChEBI" id="CHEBI:57288"/>
        <dbReference type="EC" id="1.2.7.1"/>
    </reaction>
</comment>
<dbReference type="InterPro" id="IPR019752">
    <property type="entry name" value="Pyrv/ketoisovalerate_OxRed_cat"/>
</dbReference>
<dbReference type="NCBIfam" id="NF006321">
    <property type="entry name" value="PRK08534.1"/>
    <property type="match status" value="1"/>
</dbReference>
<keyword evidence="5" id="KW-0670">Pyruvate</keyword>
<dbReference type="STRING" id="591019.Shell_1002"/>
<gene>
    <name evidence="5" type="ordered locus">Shell_1002</name>
</gene>
<protein>
    <recommendedName>
        <fullName evidence="1">pyruvate synthase</fullName>
        <ecNumber evidence="1">1.2.7.1</ecNumber>
    </recommendedName>
</protein>
<dbReference type="InterPro" id="IPR002869">
    <property type="entry name" value="Pyrv_flavodox_OxRed_cen"/>
</dbReference>
<dbReference type="Pfam" id="PF01558">
    <property type="entry name" value="POR"/>
    <property type="match status" value="1"/>
</dbReference>
<evidence type="ECO:0000259" key="4">
    <source>
        <dbReference type="Pfam" id="PF01558"/>
    </source>
</evidence>
<dbReference type="NCBIfam" id="TIGR02175">
    <property type="entry name" value="PorC_KorC"/>
    <property type="match status" value="1"/>
</dbReference>
<dbReference type="InterPro" id="IPR011894">
    <property type="entry name" value="PorC_KorC"/>
</dbReference>
<dbReference type="EC" id="1.2.7.1" evidence="1"/>
<evidence type="ECO:0000256" key="3">
    <source>
        <dbReference type="ARBA" id="ARBA00049357"/>
    </source>
</evidence>
<accession>D7D8L1</accession>
<name>D7D8L1_STAHD</name>
<dbReference type="HOGENOM" id="CLU_087284_2_0_2"/>
<organism evidence="5 6">
    <name type="scientific">Staphylothermus hellenicus (strain DSM 12710 / JCM 10830 / BK20S6-10-b1 / P8)</name>
    <dbReference type="NCBI Taxonomy" id="591019"/>
    <lineage>
        <taxon>Archaea</taxon>
        <taxon>Thermoproteota</taxon>
        <taxon>Thermoprotei</taxon>
        <taxon>Desulfurococcales</taxon>
        <taxon>Desulfurococcaceae</taxon>
        <taxon>Staphylothermus</taxon>
    </lineage>
</organism>
<dbReference type="SUPFAM" id="SSF53323">
    <property type="entry name" value="Pyruvate-ferredoxin oxidoreductase, PFOR, domain III"/>
    <property type="match status" value="1"/>
</dbReference>
<evidence type="ECO:0000313" key="6">
    <source>
        <dbReference type="Proteomes" id="UP000002573"/>
    </source>
</evidence>
<keyword evidence="2" id="KW-0560">Oxidoreductase</keyword>
<dbReference type="GO" id="GO:0019164">
    <property type="term" value="F:pyruvate synthase activity"/>
    <property type="evidence" value="ECO:0007669"/>
    <property type="project" value="UniProtKB-EC"/>
</dbReference>
<feature type="domain" description="Pyruvate/ketoisovalerate oxidoreductase catalytic" evidence="4">
    <location>
        <begin position="16"/>
        <end position="185"/>
    </location>
</feature>
<keyword evidence="6" id="KW-1185">Reference proteome</keyword>
<dbReference type="InterPro" id="IPR051626">
    <property type="entry name" value="Oxidoreductase_gamma_subunit"/>
</dbReference>
<dbReference type="AlphaFoldDB" id="D7D8L1"/>
<dbReference type="Gene3D" id="3.40.920.10">
    <property type="entry name" value="Pyruvate-ferredoxin oxidoreductase, PFOR, domain III"/>
    <property type="match status" value="1"/>
</dbReference>
<dbReference type="Proteomes" id="UP000002573">
    <property type="component" value="Chromosome"/>
</dbReference>
<dbReference type="EMBL" id="CP002051">
    <property type="protein sequence ID" value="ADI32107.1"/>
    <property type="molecule type" value="Genomic_DNA"/>
</dbReference>
<dbReference type="PANTHER" id="PTHR43366">
    <property type="entry name" value="PYRUVATE SYNTHASE SUBUNIT PORC"/>
    <property type="match status" value="1"/>
</dbReference>
<dbReference type="PANTHER" id="PTHR43366:SF1">
    <property type="entry name" value="PYRUVATE SYNTHASE SUBUNIT PORC"/>
    <property type="match status" value="1"/>
</dbReference>
<reference evidence="6" key="1">
    <citation type="submission" date="2010-05" db="EMBL/GenBank/DDBJ databases">
        <title>Complete sequence of Staphylothermus hellenicus DSM 12710.</title>
        <authorList>
            <consortium name="US DOE Joint Genome Institute"/>
            <person name="Lucas S."/>
            <person name="Copeland A."/>
            <person name="Lapidus A."/>
            <person name="Cheng J.-F."/>
            <person name="Bruce D."/>
            <person name="Goodwin L."/>
            <person name="Pitluck S."/>
            <person name="Davenport K."/>
            <person name="Detter J.C."/>
            <person name="Han C."/>
            <person name="Tapia R."/>
            <person name="Larimer F."/>
            <person name="Land M."/>
            <person name="Hauser L."/>
            <person name="Kyrpides N."/>
            <person name="Mikhailova N."/>
            <person name="Anderson I.J."/>
            <person name="Woyke T."/>
        </authorList>
    </citation>
    <scope>NUCLEOTIDE SEQUENCE [LARGE SCALE GENOMIC DNA]</scope>
    <source>
        <strain evidence="6">DSM 12710 / JCM 10830 / BK20S6-10-b1 / P8</strain>
    </source>
</reference>
<proteinExistence type="predicted"/>
<dbReference type="eggNOG" id="arCOG01603">
    <property type="taxonomic scope" value="Archaea"/>
</dbReference>
<evidence type="ECO:0000256" key="1">
    <source>
        <dbReference type="ARBA" id="ARBA00012822"/>
    </source>
</evidence>